<sequence>MIGTWKIGQAVSVGIAFLLLSALGFDARASGDAGETGLLMIYVIVPVILALIATVTVFRYPLTAARHAEIRSALDASRADAVA</sequence>
<keyword evidence="3" id="KW-1185">Reference proteome</keyword>
<keyword evidence="1" id="KW-0812">Transmembrane</keyword>
<feature type="transmembrane region" description="Helical" evidence="1">
    <location>
        <begin position="39"/>
        <end position="62"/>
    </location>
</feature>
<dbReference type="AlphaFoldDB" id="A0A1E3LX99"/>
<gene>
    <name evidence="2" type="ORF">BFL28_13620</name>
</gene>
<evidence type="ECO:0000313" key="2">
    <source>
        <dbReference type="EMBL" id="ODP38417.1"/>
    </source>
</evidence>
<name>A0A1E3LX99_9SPHN</name>
<evidence type="ECO:0000256" key="1">
    <source>
        <dbReference type="SAM" id="Phobius"/>
    </source>
</evidence>
<evidence type="ECO:0008006" key="4">
    <source>
        <dbReference type="Google" id="ProtNLM"/>
    </source>
</evidence>
<organism evidence="2 3">
    <name type="scientific">Sphingomonas turrisvirgatae</name>
    <dbReference type="NCBI Taxonomy" id="1888892"/>
    <lineage>
        <taxon>Bacteria</taxon>
        <taxon>Pseudomonadati</taxon>
        <taxon>Pseudomonadota</taxon>
        <taxon>Alphaproteobacteria</taxon>
        <taxon>Sphingomonadales</taxon>
        <taxon>Sphingomonadaceae</taxon>
        <taxon>Sphingomonas</taxon>
    </lineage>
</organism>
<reference evidence="2 3" key="1">
    <citation type="submission" date="2016-08" db="EMBL/GenBank/DDBJ databases">
        <title>Draft genome of the agarase producing Sphingomonas sp. MCT13.</title>
        <authorList>
            <person name="D'Andrea M.M."/>
            <person name="Rossolini G.M."/>
            <person name="Thaller M.C."/>
        </authorList>
    </citation>
    <scope>NUCLEOTIDE SEQUENCE [LARGE SCALE GENOMIC DNA]</scope>
    <source>
        <strain evidence="2 3">MCT13</strain>
    </source>
</reference>
<keyword evidence="1" id="KW-1133">Transmembrane helix</keyword>
<evidence type="ECO:0000313" key="3">
    <source>
        <dbReference type="Proteomes" id="UP000094487"/>
    </source>
</evidence>
<keyword evidence="1" id="KW-0472">Membrane</keyword>
<dbReference type="Proteomes" id="UP000094487">
    <property type="component" value="Unassembled WGS sequence"/>
</dbReference>
<comment type="caution">
    <text evidence="2">The sequence shown here is derived from an EMBL/GenBank/DDBJ whole genome shotgun (WGS) entry which is preliminary data.</text>
</comment>
<protein>
    <recommendedName>
        <fullName evidence="4">MFS transporter</fullName>
    </recommendedName>
</protein>
<accession>A0A1E3LX99</accession>
<dbReference type="EMBL" id="MDDS01000014">
    <property type="protein sequence ID" value="ODP38417.1"/>
    <property type="molecule type" value="Genomic_DNA"/>
</dbReference>
<dbReference type="Pfam" id="PF13347">
    <property type="entry name" value="MFS_2"/>
    <property type="match status" value="1"/>
</dbReference>
<proteinExistence type="predicted"/>